<feature type="region of interest" description="Disordered" evidence="1">
    <location>
        <begin position="39"/>
        <end position="60"/>
    </location>
</feature>
<dbReference type="AlphaFoldDB" id="A0A0H1R523"/>
<evidence type="ECO:0000313" key="3">
    <source>
        <dbReference type="EMBL" id="KLK90189.1"/>
    </source>
</evidence>
<dbReference type="RefSeq" id="WP_047192152.1">
    <property type="nucleotide sequence ID" value="NZ_LCYG01000092.1"/>
</dbReference>
<evidence type="ECO:0000256" key="1">
    <source>
        <dbReference type="SAM" id="MobiDB-lite"/>
    </source>
</evidence>
<dbReference type="EMBL" id="LCYG01000092">
    <property type="protein sequence ID" value="KLK90189.1"/>
    <property type="molecule type" value="Genomic_DNA"/>
</dbReference>
<keyword evidence="4" id="KW-1185">Reference proteome</keyword>
<feature type="chain" id="PRO_5002592840" description="DUF1236 domain-containing protein" evidence="2">
    <location>
        <begin position="21"/>
        <end position="114"/>
    </location>
</feature>
<gene>
    <name evidence="3" type="ORF">AA309_27150</name>
</gene>
<protein>
    <recommendedName>
        <fullName evidence="5">DUF1236 domain-containing protein</fullName>
    </recommendedName>
</protein>
<dbReference type="Pfam" id="PF06823">
    <property type="entry name" value="DUF1236"/>
    <property type="match status" value="1"/>
</dbReference>
<sequence>MTGLLRTTLFATLLAASAAAQTGSTPVETPPVPLSPEKQAVVKQHVQRAKPPDAQTDGPVTVGMTVPESVELWSLPQDSVTEVPSVTSYKFLMKGKTIAVVDPESRKVVQIIPN</sequence>
<reference evidence="3 4" key="1">
    <citation type="submission" date="2015-05" db="EMBL/GenBank/DDBJ databases">
        <title>Draft genome sequence of Microvirga vignae strain BR3299, a novel nitrogen fixing bacteria isolated from Brazil semi-aired region.</title>
        <authorList>
            <person name="Zilli J.E."/>
            <person name="Passos S.R."/>
            <person name="Leite J."/>
            <person name="Baldani J.I."/>
            <person name="Xavier G.R."/>
            <person name="Rumjaneck N.G."/>
            <person name="Simoes-Araujo J.L."/>
        </authorList>
    </citation>
    <scope>NUCLEOTIDE SEQUENCE [LARGE SCALE GENOMIC DNA]</scope>
    <source>
        <strain evidence="3 4">BR3299</strain>
    </source>
</reference>
<accession>A0A0H1R523</accession>
<dbReference type="OrthoDB" id="102964at2"/>
<comment type="caution">
    <text evidence="3">The sequence shown here is derived from an EMBL/GenBank/DDBJ whole genome shotgun (WGS) entry which is preliminary data.</text>
</comment>
<proteinExistence type="predicted"/>
<dbReference type="Proteomes" id="UP000035489">
    <property type="component" value="Unassembled WGS sequence"/>
</dbReference>
<evidence type="ECO:0000313" key="4">
    <source>
        <dbReference type="Proteomes" id="UP000035489"/>
    </source>
</evidence>
<dbReference type="STRING" id="1225564.AA309_27150"/>
<organism evidence="3 4">
    <name type="scientific">Microvirga vignae</name>
    <dbReference type="NCBI Taxonomy" id="1225564"/>
    <lineage>
        <taxon>Bacteria</taxon>
        <taxon>Pseudomonadati</taxon>
        <taxon>Pseudomonadota</taxon>
        <taxon>Alphaproteobacteria</taxon>
        <taxon>Hyphomicrobiales</taxon>
        <taxon>Methylobacteriaceae</taxon>
        <taxon>Microvirga</taxon>
    </lineage>
</organism>
<dbReference type="PATRIC" id="fig|1225564.3.peg.7060"/>
<feature type="signal peptide" evidence="2">
    <location>
        <begin position="1"/>
        <end position="20"/>
    </location>
</feature>
<evidence type="ECO:0000256" key="2">
    <source>
        <dbReference type="SAM" id="SignalP"/>
    </source>
</evidence>
<name>A0A0H1R523_9HYPH</name>
<keyword evidence="2" id="KW-0732">Signal</keyword>
<evidence type="ECO:0008006" key="5">
    <source>
        <dbReference type="Google" id="ProtNLM"/>
    </source>
</evidence>
<dbReference type="InterPro" id="IPR009642">
    <property type="entry name" value="DUF1236"/>
</dbReference>